<evidence type="ECO:0000256" key="6">
    <source>
        <dbReference type="ARBA" id="ARBA00023136"/>
    </source>
</evidence>
<keyword evidence="5 8" id="KW-1133">Transmembrane helix</keyword>
<dbReference type="KEGG" id="dva:DAD186_18110"/>
<evidence type="ECO:0000256" key="4">
    <source>
        <dbReference type="ARBA" id="ARBA00022692"/>
    </source>
</evidence>
<evidence type="ECO:0008006" key="11">
    <source>
        <dbReference type="Google" id="ProtNLM"/>
    </source>
</evidence>
<dbReference type="AlphaFoldDB" id="A0A1B0ZK32"/>
<dbReference type="GO" id="GO:0005886">
    <property type="term" value="C:plasma membrane"/>
    <property type="evidence" value="ECO:0007669"/>
    <property type="project" value="UniProtKB-SubCell"/>
</dbReference>
<dbReference type="Proteomes" id="UP000092596">
    <property type="component" value="Chromosome"/>
</dbReference>
<dbReference type="PATRIC" id="fig|1630135.4.peg.1809"/>
<evidence type="ECO:0000256" key="7">
    <source>
        <dbReference type="SAM" id="MobiDB-lite"/>
    </source>
</evidence>
<dbReference type="InterPro" id="IPR039428">
    <property type="entry name" value="NUOK/Mnh_C1-like"/>
</dbReference>
<accession>A0A1B0ZK32</accession>
<feature type="transmembrane region" description="Helical" evidence="8">
    <location>
        <begin position="30"/>
        <end position="50"/>
    </location>
</feature>
<evidence type="ECO:0000256" key="5">
    <source>
        <dbReference type="ARBA" id="ARBA00022989"/>
    </source>
</evidence>
<feature type="compositionally biased region" description="Acidic residues" evidence="7">
    <location>
        <begin position="168"/>
        <end position="194"/>
    </location>
</feature>
<keyword evidence="3" id="KW-1003">Cell membrane</keyword>
<dbReference type="InterPro" id="IPR050601">
    <property type="entry name" value="CPA3_antiporter_subunitC"/>
</dbReference>
<evidence type="ECO:0000256" key="2">
    <source>
        <dbReference type="ARBA" id="ARBA00010388"/>
    </source>
</evidence>
<comment type="similarity">
    <text evidence="2">Belongs to the CPA3 antiporters (TC 2.A.63) subunit C family.</text>
</comment>
<keyword evidence="4 8" id="KW-0812">Transmembrane</keyword>
<feature type="transmembrane region" description="Helical" evidence="8">
    <location>
        <begin position="70"/>
        <end position="92"/>
    </location>
</feature>
<keyword evidence="6 8" id="KW-0472">Membrane</keyword>
<organism evidence="9 10">
    <name type="scientific">Dermabacter vaginalis</name>
    <dbReference type="NCBI Taxonomy" id="1630135"/>
    <lineage>
        <taxon>Bacteria</taxon>
        <taxon>Bacillati</taxon>
        <taxon>Actinomycetota</taxon>
        <taxon>Actinomycetes</taxon>
        <taxon>Micrococcales</taxon>
        <taxon>Dermabacteraceae</taxon>
        <taxon>Dermabacter</taxon>
    </lineage>
</organism>
<evidence type="ECO:0000313" key="10">
    <source>
        <dbReference type="Proteomes" id="UP000092596"/>
    </source>
</evidence>
<gene>
    <name evidence="9" type="ORF">DAD186_18110</name>
</gene>
<sequence>MHVSLLVLLLAAVLIASGIYMLLERTLSRIIMGAVLAGNGINLLFLLAIGTPGTPPFEGSGAVEGMSDPLPMAMVLTAIVISLALTGFGMALSYRSWQLFGHDEVPDDVEDLRIADRSRRLVERHRHEHIERVGFEADEQREERERERMQEEAEKACARSQDDRSDDISDDFTSDEDVEYSLTESDTDDEEESS</sequence>
<name>A0A1B0ZK32_9MICO</name>
<dbReference type="STRING" id="1630135.DAD186_18110"/>
<feature type="transmembrane region" description="Helical" evidence="8">
    <location>
        <begin position="6"/>
        <end position="23"/>
    </location>
</feature>
<dbReference type="PANTHER" id="PTHR34583:SF2">
    <property type="entry name" value="ANTIPORTER SUBUNIT MNHC2-RELATED"/>
    <property type="match status" value="1"/>
</dbReference>
<evidence type="ECO:0000256" key="1">
    <source>
        <dbReference type="ARBA" id="ARBA00004651"/>
    </source>
</evidence>
<feature type="region of interest" description="Disordered" evidence="7">
    <location>
        <begin position="137"/>
        <end position="194"/>
    </location>
</feature>
<dbReference type="NCBIfam" id="NF005929">
    <property type="entry name" value="PRK07946.1"/>
    <property type="match status" value="1"/>
</dbReference>
<reference evidence="9 10" key="1">
    <citation type="submission" date="2015-06" db="EMBL/GenBank/DDBJ databases">
        <title>Investigation of pathophysiology for high-risk pregnancy and development of treatment modality based on it.</title>
        <authorList>
            <person name="Kim B.-C."/>
            <person name="Lim S."/>
        </authorList>
    </citation>
    <scope>NUCLEOTIDE SEQUENCE [LARGE SCALE GENOMIC DNA]</scope>
    <source>
        <strain evidence="9 10">AD1-86</strain>
    </source>
</reference>
<dbReference type="PANTHER" id="PTHR34583">
    <property type="entry name" value="ANTIPORTER SUBUNIT MNHC2-RELATED"/>
    <property type="match status" value="1"/>
</dbReference>
<protein>
    <recommendedName>
        <fullName evidence="11">Na(+)/H(+) antiporter subunit C</fullName>
    </recommendedName>
</protein>
<dbReference type="EMBL" id="CP012117">
    <property type="protein sequence ID" value="ANP28361.1"/>
    <property type="molecule type" value="Genomic_DNA"/>
</dbReference>
<proteinExistence type="inferred from homology"/>
<dbReference type="Pfam" id="PF00420">
    <property type="entry name" value="Oxidored_q2"/>
    <property type="match status" value="1"/>
</dbReference>
<dbReference type="RefSeq" id="WP_065248361.1">
    <property type="nucleotide sequence ID" value="NZ_CP012117.1"/>
</dbReference>
<dbReference type="Gene3D" id="1.10.287.3510">
    <property type="match status" value="1"/>
</dbReference>
<evidence type="ECO:0000256" key="3">
    <source>
        <dbReference type="ARBA" id="ARBA00022475"/>
    </source>
</evidence>
<evidence type="ECO:0000256" key="8">
    <source>
        <dbReference type="SAM" id="Phobius"/>
    </source>
</evidence>
<comment type="subcellular location">
    <subcellularLocation>
        <location evidence="1">Cell membrane</location>
        <topology evidence="1">Multi-pass membrane protein</topology>
    </subcellularLocation>
</comment>
<feature type="compositionally biased region" description="Basic and acidic residues" evidence="7">
    <location>
        <begin position="141"/>
        <end position="167"/>
    </location>
</feature>
<evidence type="ECO:0000313" key="9">
    <source>
        <dbReference type="EMBL" id="ANP28361.1"/>
    </source>
</evidence>